<accession>A0A9N9K4J4</accession>
<evidence type="ECO:0000313" key="1">
    <source>
        <dbReference type="EMBL" id="CAG8807357.1"/>
    </source>
</evidence>
<gene>
    <name evidence="1" type="ORF">DERYTH_LOCUS24655</name>
</gene>
<evidence type="ECO:0000313" key="2">
    <source>
        <dbReference type="Proteomes" id="UP000789405"/>
    </source>
</evidence>
<dbReference type="OrthoDB" id="2409414at2759"/>
<feature type="non-terminal residue" evidence="1">
    <location>
        <position position="1"/>
    </location>
</feature>
<name>A0A9N9K4J4_9GLOM</name>
<keyword evidence="2" id="KW-1185">Reference proteome</keyword>
<dbReference type="Proteomes" id="UP000789405">
    <property type="component" value="Unassembled WGS sequence"/>
</dbReference>
<sequence length="156" mass="17830">NDNEEFQLGICLLSLDLSLILKLFENAISSNEYDREVQSEKSKGKLQEHEASQISAKLDRINNILEICNWLVKHLSILQLANQIYIASSLSIENIRTFNKSSMLSSAISSKINNNRNSAYIWDKEIKCLFLRARFPSTTCIDEFVKKIFGLNQSVL</sequence>
<dbReference type="AlphaFoldDB" id="A0A9N9K4J4"/>
<dbReference type="EMBL" id="CAJVPY010042463">
    <property type="protein sequence ID" value="CAG8807357.1"/>
    <property type="molecule type" value="Genomic_DNA"/>
</dbReference>
<proteinExistence type="predicted"/>
<protein>
    <submittedName>
        <fullName evidence="1">938_t:CDS:1</fullName>
    </submittedName>
</protein>
<reference evidence="1" key="1">
    <citation type="submission" date="2021-06" db="EMBL/GenBank/DDBJ databases">
        <authorList>
            <person name="Kallberg Y."/>
            <person name="Tangrot J."/>
            <person name="Rosling A."/>
        </authorList>
    </citation>
    <scope>NUCLEOTIDE SEQUENCE</scope>
    <source>
        <strain evidence="1">MA453B</strain>
    </source>
</reference>
<feature type="non-terminal residue" evidence="1">
    <location>
        <position position="156"/>
    </location>
</feature>
<comment type="caution">
    <text evidence="1">The sequence shown here is derived from an EMBL/GenBank/DDBJ whole genome shotgun (WGS) entry which is preliminary data.</text>
</comment>
<organism evidence="1 2">
    <name type="scientific">Dentiscutata erythropus</name>
    <dbReference type="NCBI Taxonomy" id="1348616"/>
    <lineage>
        <taxon>Eukaryota</taxon>
        <taxon>Fungi</taxon>
        <taxon>Fungi incertae sedis</taxon>
        <taxon>Mucoromycota</taxon>
        <taxon>Glomeromycotina</taxon>
        <taxon>Glomeromycetes</taxon>
        <taxon>Diversisporales</taxon>
        <taxon>Gigasporaceae</taxon>
        <taxon>Dentiscutata</taxon>
    </lineage>
</organism>